<name>A0ABM5KR30_DIAVI</name>
<proteinExistence type="predicted"/>
<dbReference type="SMART" id="SM00587">
    <property type="entry name" value="CHK"/>
    <property type="match status" value="1"/>
</dbReference>
<evidence type="ECO:0000313" key="4">
    <source>
        <dbReference type="Proteomes" id="UP001652700"/>
    </source>
</evidence>
<feature type="domain" description="CHK kinase-like" evidence="2">
    <location>
        <begin position="136"/>
        <end position="357"/>
    </location>
</feature>
<dbReference type="EnsemblMetazoa" id="XM_050656696.1">
    <property type="protein sequence ID" value="XP_050512653.1"/>
    <property type="gene ID" value="LOC126888440"/>
</dbReference>
<evidence type="ECO:0000259" key="2">
    <source>
        <dbReference type="SMART" id="SM00587"/>
    </source>
</evidence>
<dbReference type="Pfam" id="PF02958">
    <property type="entry name" value="EcKL"/>
    <property type="match status" value="2"/>
</dbReference>
<dbReference type="PANTHER" id="PTHR11012:SF55">
    <property type="entry name" value="BHLH DOMAIN-CONTAINING PROTEIN"/>
    <property type="match status" value="1"/>
</dbReference>
<dbReference type="InterPro" id="IPR004119">
    <property type="entry name" value="EcKL"/>
</dbReference>
<dbReference type="RefSeq" id="XP_050512653.1">
    <property type="nucleotide sequence ID" value="XM_050656696.1"/>
</dbReference>
<protein>
    <recommendedName>
        <fullName evidence="2">CHK kinase-like domain-containing protein</fullName>
    </recommendedName>
</protein>
<sequence length="434" mass="49856">MEDERIKDLNNLLKPVLGENVEIVDKTITNLTQPGENYWSDMLRLQVTTKNKDTNATNTEHFVAKCVIIDEKMPKELTAAGAHMFKPEIAFYNEIIPAMQKFAKEHGLKEVDFFPKLIAARYNLDGKEHPDENAVLLLENLQVAGYSNEDRHKGFDFDGAKLLLTDLATFHAIPLAMKLKDPDLFKRVILDNCPGPPAFVEKPKDKGPGPGPGHGPGDGPDHGPGDGPGIPRTLLKQILKVDNFCRRYIDKLDAIMDAEEEKFKKGEHLFGKPDPNKSVFSGFIHKDMWLNNTMQKKNEDGKMIKNKFVDFQMYSVQDITLDLFFFLITSVEVVVLEEHFDYLLMLYHEHFIKTLEAFKCDVTPFKYIDFINNLKQNALLEFQHILIMTTIIFNKKGEKTDFEQLKNLTINSIHPIARRKFVFLFKTLVQKEWI</sequence>
<accession>A0ABM5KR30</accession>
<keyword evidence="4" id="KW-1185">Reference proteome</keyword>
<reference evidence="3" key="1">
    <citation type="submission" date="2025-05" db="UniProtKB">
        <authorList>
            <consortium name="EnsemblMetazoa"/>
        </authorList>
    </citation>
    <scope>IDENTIFICATION</scope>
</reference>
<feature type="region of interest" description="Disordered" evidence="1">
    <location>
        <begin position="197"/>
        <end position="230"/>
    </location>
</feature>
<organism evidence="3 4">
    <name type="scientific">Diabrotica virgifera virgifera</name>
    <name type="common">western corn rootworm</name>
    <dbReference type="NCBI Taxonomy" id="50390"/>
    <lineage>
        <taxon>Eukaryota</taxon>
        <taxon>Metazoa</taxon>
        <taxon>Ecdysozoa</taxon>
        <taxon>Arthropoda</taxon>
        <taxon>Hexapoda</taxon>
        <taxon>Insecta</taxon>
        <taxon>Pterygota</taxon>
        <taxon>Neoptera</taxon>
        <taxon>Endopterygota</taxon>
        <taxon>Coleoptera</taxon>
        <taxon>Polyphaga</taxon>
        <taxon>Cucujiformia</taxon>
        <taxon>Chrysomeloidea</taxon>
        <taxon>Chrysomelidae</taxon>
        <taxon>Galerucinae</taxon>
        <taxon>Diabroticina</taxon>
        <taxon>Diabroticites</taxon>
        <taxon>Diabrotica</taxon>
    </lineage>
</organism>
<dbReference type="InterPro" id="IPR011009">
    <property type="entry name" value="Kinase-like_dom_sf"/>
</dbReference>
<evidence type="ECO:0000313" key="3">
    <source>
        <dbReference type="EnsemblMetazoa" id="XP_050512653.1"/>
    </source>
</evidence>
<dbReference type="InterPro" id="IPR015897">
    <property type="entry name" value="CHK_kinase-like"/>
</dbReference>
<dbReference type="Proteomes" id="UP001652700">
    <property type="component" value="Unplaced"/>
</dbReference>
<dbReference type="GeneID" id="126888440"/>
<dbReference type="PANTHER" id="PTHR11012">
    <property type="entry name" value="PROTEIN KINASE-LIKE DOMAIN-CONTAINING"/>
    <property type="match status" value="1"/>
</dbReference>
<evidence type="ECO:0000256" key="1">
    <source>
        <dbReference type="SAM" id="MobiDB-lite"/>
    </source>
</evidence>
<dbReference type="SUPFAM" id="SSF56112">
    <property type="entry name" value="Protein kinase-like (PK-like)"/>
    <property type="match status" value="1"/>
</dbReference>